<keyword evidence="4" id="KW-1185">Reference proteome</keyword>
<feature type="domain" description="DUF4326" evidence="2">
    <location>
        <begin position="36"/>
        <end position="109"/>
    </location>
</feature>
<evidence type="ECO:0000259" key="2">
    <source>
        <dbReference type="Pfam" id="PF14216"/>
    </source>
</evidence>
<dbReference type="InterPro" id="IPR015947">
    <property type="entry name" value="PUA-like_sf"/>
</dbReference>
<proteinExistence type="predicted"/>
<dbReference type="EMBL" id="JBDLOU010000062">
    <property type="protein sequence ID" value="MEX3741276.1"/>
    <property type="molecule type" value="Genomic_DNA"/>
</dbReference>
<dbReference type="InterPro" id="IPR025475">
    <property type="entry name" value="DUF4326"/>
</dbReference>
<gene>
    <name evidence="3" type="ORF">ABFW12_23900</name>
</gene>
<feature type="region of interest" description="Disordered" evidence="1">
    <location>
        <begin position="259"/>
        <end position="282"/>
    </location>
</feature>
<dbReference type="SUPFAM" id="SSF88697">
    <property type="entry name" value="PUA domain-like"/>
    <property type="match status" value="1"/>
</dbReference>
<evidence type="ECO:0000256" key="1">
    <source>
        <dbReference type="SAM" id="MobiDB-lite"/>
    </source>
</evidence>
<evidence type="ECO:0000313" key="4">
    <source>
        <dbReference type="Proteomes" id="UP001558474"/>
    </source>
</evidence>
<comment type="caution">
    <text evidence="3">The sequence shown here is derived from an EMBL/GenBank/DDBJ whole genome shotgun (WGS) entry which is preliminary data.</text>
</comment>
<dbReference type="Gene3D" id="2.30.130.30">
    <property type="entry name" value="Hypothetical protein"/>
    <property type="match status" value="1"/>
</dbReference>
<accession>A0ABV3VIQ1</accession>
<protein>
    <submittedName>
        <fullName evidence="3">DUF4326 domain-containing protein</fullName>
    </submittedName>
</protein>
<feature type="compositionally biased region" description="Basic residues" evidence="1">
    <location>
        <begin position="273"/>
        <end position="282"/>
    </location>
</feature>
<dbReference type="RefSeq" id="WP_368573906.1">
    <property type="nucleotide sequence ID" value="NZ_JBDLOU010000062.1"/>
</dbReference>
<organism evidence="3 4">
    <name type="scientific">Mycolicibacterium porcinum</name>
    <dbReference type="NCBI Taxonomy" id="39693"/>
    <lineage>
        <taxon>Bacteria</taxon>
        <taxon>Bacillati</taxon>
        <taxon>Actinomycetota</taxon>
        <taxon>Actinomycetes</taxon>
        <taxon>Mycobacteriales</taxon>
        <taxon>Mycobacteriaceae</taxon>
        <taxon>Mycolicibacterium</taxon>
    </lineage>
</organism>
<reference evidence="3 4" key="1">
    <citation type="submission" date="2024-04" db="EMBL/GenBank/DDBJ databases">
        <title>Genomic Markers of Mycobacteria.</title>
        <authorList>
            <person name="Soliman M.S."/>
            <person name="Elkholy A."/>
            <person name="Soliman N.S."/>
            <person name="Abbas A."/>
            <person name="Khayrat S."/>
            <person name="Shawky S."/>
        </authorList>
    </citation>
    <scope>NUCLEOTIDE SEQUENCE [LARGE SCALE GENOMIC DNA]</scope>
    <source>
        <strain evidence="3 4">Egy-CU-AM5</strain>
    </source>
</reference>
<evidence type="ECO:0000313" key="3">
    <source>
        <dbReference type="EMBL" id="MEX3741276.1"/>
    </source>
</evidence>
<dbReference type="Proteomes" id="UP001558474">
    <property type="component" value="Unassembled WGS sequence"/>
</dbReference>
<sequence length="282" mass="31361">MTISMHHMPVHFTANHLDASTARPLVESPTRPRWHCQNAVSISAPSMLANPFDPGRDASPSDRLGALVRYSVWIAGRRDRLTAIANLAGRDLACRCPIDDTACHRNVLLDLANPPESPYQPGGRAMALTLRRPWASLLLTPHALGGKNIENRTWSTDYRGPVLIYSGTRIDPAATSFMTRAGLDANWHTKQQGWLGAAVLTDVHRAEHHCCSPWGEPQRRPDRPIFHWVFSHPHRLAAPTWGRGFVGLQSRPWSVLVRPSALRTPRPTETGLTHHHGKETTS</sequence>
<dbReference type="Pfam" id="PF14216">
    <property type="entry name" value="DUF4326"/>
    <property type="match status" value="1"/>
</dbReference>
<name>A0ABV3VIQ1_9MYCO</name>